<evidence type="ECO:0000313" key="3">
    <source>
        <dbReference type="Proteomes" id="UP000285343"/>
    </source>
</evidence>
<name>A0A412X318_BACUN</name>
<evidence type="ECO:0000256" key="1">
    <source>
        <dbReference type="SAM" id="MobiDB-lite"/>
    </source>
</evidence>
<dbReference type="RefSeq" id="WP_117867201.1">
    <property type="nucleotide sequence ID" value="NZ_QRZC01000046.1"/>
</dbReference>
<protein>
    <recommendedName>
        <fullName evidence="4">DNA-binding protein</fullName>
    </recommendedName>
</protein>
<feature type="region of interest" description="Disordered" evidence="1">
    <location>
        <begin position="1"/>
        <end position="24"/>
    </location>
</feature>
<dbReference type="Proteomes" id="UP000285343">
    <property type="component" value="Unassembled WGS sequence"/>
</dbReference>
<organism evidence="2 3">
    <name type="scientific">Bacteroides uniformis</name>
    <dbReference type="NCBI Taxonomy" id="820"/>
    <lineage>
        <taxon>Bacteria</taxon>
        <taxon>Pseudomonadati</taxon>
        <taxon>Bacteroidota</taxon>
        <taxon>Bacteroidia</taxon>
        <taxon>Bacteroidales</taxon>
        <taxon>Bacteroidaceae</taxon>
        <taxon>Bacteroides</taxon>
    </lineage>
</organism>
<comment type="caution">
    <text evidence="2">The sequence shown here is derived from an EMBL/GenBank/DDBJ whole genome shotgun (WGS) entry which is preliminary data.</text>
</comment>
<reference evidence="2 3" key="1">
    <citation type="submission" date="2018-08" db="EMBL/GenBank/DDBJ databases">
        <title>A genome reference for cultivated species of the human gut microbiota.</title>
        <authorList>
            <person name="Zou Y."/>
            <person name="Xue W."/>
            <person name="Luo G."/>
        </authorList>
    </citation>
    <scope>NUCLEOTIDE SEQUENCE [LARGE SCALE GENOMIC DNA]</scope>
    <source>
        <strain evidence="2 3">AF14-42</strain>
    </source>
</reference>
<dbReference type="EMBL" id="QRZC01000046">
    <property type="protein sequence ID" value="RGV35009.1"/>
    <property type="molecule type" value="Genomic_DNA"/>
</dbReference>
<dbReference type="AlphaFoldDB" id="A0A412X318"/>
<evidence type="ECO:0000313" key="2">
    <source>
        <dbReference type="EMBL" id="RGV35009.1"/>
    </source>
</evidence>
<accession>A0A412X318</accession>
<proteinExistence type="predicted"/>
<evidence type="ECO:0008006" key="4">
    <source>
        <dbReference type="Google" id="ProtNLM"/>
    </source>
</evidence>
<gene>
    <name evidence="2" type="ORF">DWW14_22305</name>
</gene>
<sequence length="92" mass="10374">MEAKKKGNPKITHSLNSHDKDTNSSRNIRAVRKLFLSGEKFTAKEINELVGFNDARKVISDLRHKEGMNILDIRLADSCKLYWLAEKGGAFG</sequence>